<name>A0ABS0ICL0_9BACT</name>
<accession>A0ABS0ICL0</accession>
<protein>
    <recommendedName>
        <fullName evidence="4">Tetratricopeptide repeat protein</fullName>
    </recommendedName>
</protein>
<evidence type="ECO:0000313" key="3">
    <source>
        <dbReference type="Proteomes" id="UP000597617"/>
    </source>
</evidence>
<evidence type="ECO:0000256" key="1">
    <source>
        <dbReference type="SAM" id="MobiDB-lite"/>
    </source>
</evidence>
<gene>
    <name evidence="2" type="ORF">I2I05_01680</name>
</gene>
<dbReference type="Gene3D" id="1.25.40.10">
    <property type="entry name" value="Tetratricopeptide repeat domain"/>
    <property type="match status" value="4"/>
</dbReference>
<feature type="compositionally biased region" description="Low complexity" evidence="1">
    <location>
        <begin position="514"/>
        <end position="526"/>
    </location>
</feature>
<feature type="compositionally biased region" description="Low complexity" evidence="1">
    <location>
        <begin position="849"/>
        <end position="881"/>
    </location>
</feature>
<dbReference type="SMART" id="SM00028">
    <property type="entry name" value="TPR"/>
    <property type="match status" value="3"/>
</dbReference>
<dbReference type="RefSeq" id="WP_196280466.1">
    <property type="nucleotide sequence ID" value="NZ_JADQDQ010000001.1"/>
</dbReference>
<dbReference type="InterPro" id="IPR019734">
    <property type="entry name" value="TPR_rpt"/>
</dbReference>
<feature type="region of interest" description="Disordered" evidence="1">
    <location>
        <begin position="511"/>
        <end position="532"/>
    </location>
</feature>
<dbReference type="EMBL" id="JADQDQ010000001">
    <property type="protein sequence ID" value="MBF9236094.1"/>
    <property type="molecule type" value="Genomic_DNA"/>
</dbReference>
<feature type="compositionally biased region" description="Polar residues" evidence="1">
    <location>
        <begin position="448"/>
        <end position="459"/>
    </location>
</feature>
<feature type="compositionally biased region" description="Pro residues" evidence="1">
    <location>
        <begin position="824"/>
        <end position="833"/>
    </location>
</feature>
<feature type="region of interest" description="Disordered" evidence="1">
    <location>
        <begin position="443"/>
        <end position="473"/>
    </location>
</feature>
<feature type="region of interest" description="Disordered" evidence="1">
    <location>
        <begin position="802"/>
        <end position="890"/>
    </location>
</feature>
<proteinExistence type="predicted"/>
<comment type="caution">
    <text evidence="2">The sequence shown here is derived from an EMBL/GenBank/DDBJ whole genome shotgun (WGS) entry which is preliminary data.</text>
</comment>
<evidence type="ECO:0000313" key="2">
    <source>
        <dbReference type="EMBL" id="MBF9236094.1"/>
    </source>
</evidence>
<organism evidence="2 3">
    <name type="scientific">Hymenobacter jeongseonensis</name>
    <dbReference type="NCBI Taxonomy" id="2791027"/>
    <lineage>
        <taxon>Bacteria</taxon>
        <taxon>Pseudomonadati</taxon>
        <taxon>Bacteroidota</taxon>
        <taxon>Cytophagia</taxon>
        <taxon>Cytophagales</taxon>
        <taxon>Hymenobacteraceae</taxon>
        <taxon>Hymenobacter</taxon>
    </lineage>
</organism>
<dbReference type="Proteomes" id="UP000597617">
    <property type="component" value="Unassembled WGS sequence"/>
</dbReference>
<dbReference type="SUPFAM" id="SSF48452">
    <property type="entry name" value="TPR-like"/>
    <property type="match status" value="1"/>
</dbReference>
<sequence>MIQHLLTYRWPALLIFLLGLGAAGCASDKNLVAHAFNNVAARDNAYFLARERLQETEAKLYEGRINDYNQTLPLFPTLDSTTVRASRADLNDIIKKASMPIQHRPGSDWTDDAYILVGWARFYQMQFDDAALTFKYVNSTSKDANAKHEALIGLMRTFVAQGEYESAKAVSDLLDKETGLPKDARQLFLTRADYYIRTEEPAKAIPQLEKAIPLIELKNERSRTRFVLAQLYQDAGENKKAYEQLDQILARNPPYELDFQSKLMLSQVSDLNAKDRERLNKNFAALLKDSKNKDYRDKIYYEMARLNYREKKFPEALKLLRESIKATTTNRLQKSYTYLLAGRIYYEDLQKYRLAAAYYDSTVQNLAPEAKTYTAIKERSEILREFAKQYTIIETQDSLQALAKLSKEALDERLNLYADAEIANKEREAARLAALQKVNDRTAELAGRTTSSGATSLPGSTIGGGDTDPLAFDPTATASGAKWYFDNPATLGTARADFIRKWGDRQLQDNWRTSSQASSSPNSPANVGAPVSLSSRDLNALNASRADSAALATANDPAAQKQTLVAQYRNNLPLTPEQLKLSDTQVETALYELAGIYKEQLKEREKGFETYEKQVARYPSGEHAPDAYYLLYLYYKDKPDAAKMAQYAAALQREFPTSIYAKLIADPLYREHELALHNAVAARLDSAFTYYTKQDFKKASAVLARTEKQYPKSDLADRVAYVKMLLVIRTQPPLTARSSVEKFYRDYPESPLVPQAQALSETYRKQSNGQIAGALASTEKPVVSIFRPGEVDNRMRIQYRENETPAKALNTAPPVPDAAKTPPKTAPTPPADKPTPNTAPTSEQLNQSAPKSAPAPLNPAAAPASVAGTPAAGGAAPVPAAGTPPPAEPTAATTAYVTQLSGAHAVVLVFPKTAPAAADLVTQLGTYNSRFFRANNLKIETPTLGADQDLVVVRSLPGAKVAQSYATKLRGPQSPLARLRGAGYQTLVISAENLALLQASGDLAGYLSFYQRVYK</sequence>
<dbReference type="InterPro" id="IPR011990">
    <property type="entry name" value="TPR-like_helical_dom_sf"/>
</dbReference>
<reference evidence="2 3" key="1">
    <citation type="submission" date="2020-11" db="EMBL/GenBank/DDBJ databases">
        <authorList>
            <person name="Kim M.K."/>
        </authorList>
    </citation>
    <scope>NUCLEOTIDE SEQUENCE [LARGE SCALE GENOMIC DNA]</scope>
    <source>
        <strain evidence="2 3">BT683</strain>
    </source>
</reference>
<evidence type="ECO:0008006" key="4">
    <source>
        <dbReference type="Google" id="ProtNLM"/>
    </source>
</evidence>
<keyword evidence="3" id="KW-1185">Reference proteome</keyword>